<dbReference type="AlphaFoldDB" id="A0A9W7FW79"/>
<proteinExistence type="inferred from homology"/>
<sequence length="496" mass="56715">MVYESPVKRKANEMGAPTRSSDIADDMEIENAKAGAAVVTSKPAAAATPQNAVVFSPQLLRVYYQRLFPFQMMYDWLSYGNDWEKGSEIGNERDFFGKREWSFTIQPTPQDEIYIRYQSFKDCAEFTAAVQKRQPNKIDIGAVFTHPPKDHNTIKSDVFHTKERELVFDIDLTDYDGVRTCCSGANICRKCWKYMNMAVKVMDEGLSKDFGFKNMVWFYSGRRGVHCWVCDESARELSNDARSAVATYFELPLENENKSMDLSSNLHPMLVRAFRVLEPQFIADIIGDNGMGILTNQKSWVKLLKTLPEGFRTSTGIAAELDREWSKPTCTKSPTQKWAQLKQKINQATKKQQGKSAANTDSKTSESAEMWIYETVYRHTYPRLDINVSKMQNHLLKSPFCIHPKTGRVCIPLNTKEIDSFDPFAVPTLPQIVAELDEYEKTHGKAAAAKVPDWQKTSMKSSVQYFLKTFLNPMKTEIRKKRQDMKDREAAVMGDF</sequence>
<keyword evidence="7" id="KW-0479">Metal-binding</keyword>
<evidence type="ECO:0000256" key="3">
    <source>
        <dbReference type="ARBA" id="ARBA00022515"/>
    </source>
</evidence>
<evidence type="ECO:0000313" key="12">
    <source>
        <dbReference type="EMBL" id="GMI19836.1"/>
    </source>
</evidence>
<dbReference type="NCBIfam" id="TIGR00335">
    <property type="entry name" value="primase_sml"/>
    <property type="match status" value="1"/>
</dbReference>
<evidence type="ECO:0000256" key="11">
    <source>
        <dbReference type="SAM" id="MobiDB-lite"/>
    </source>
</evidence>
<protein>
    <recommendedName>
        <fullName evidence="10">DNA primase</fullName>
        <ecNumber evidence="10">2.7.7.-</ecNumber>
    </recommendedName>
</protein>
<evidence type="ECO:0000256" key="2">
    <source>
        <dbReference type="ARBA" id="ARBA00022478"/>
    </source>
</evidence>
<accession>A0A9W7FW79</accession>
<dbReference type="InterPro" id="IPR014052">
    <property type="entry name" value="DNA_primase_ssu_euk/arc"/>
</dbReference>
<dbReference type="GO" id="GO:0006269">
    <property type="term" value="P:DNA replication, synthesis of primer"/>
    <property type="evidence" value="ECO:0007669"/>
    <property type="project" value="UniProtKB-KW"/>
</dbReference>
<dbReference type="EMBL" id="BRYA01000500">
    <property type="protein sequence ID" value="GMI19836.1"/>
    <property type="molecule type" value="Genomic_DNA"/>
</dbReference>
<reference evidence="13" key="1">
    <citation type="journal article" date="2023" name="Commun. Biol.">
        <title>Genome analysis of Parmales, the sister group of diatoms, reveals the evolutionary specialization of diatoms from phago-mixotrophs to photoautotrophs.</title>
        <authorList>
            <person name="Ban H."/>
            <person name="Sato S."/>
            <person name="Yoshikawa S."/>
            <person name="Yamada K."/>
            <person name="Nakamura Y."/>
            <person name="Ichinomiya M."/>
            <person name="Sato N."/>
            <person name="Blanc-Mathieu R."/>
            <person name="Endo H."/>
            <person name="Kuwata A."/>
            <person name="Ogata H."/>
        </authorList>
    </citation>
    <scope>NUCLEOTIDE SEQUENCE [LARGE SCALE GENOMIC DNA]</scope>
</reference>
<name>A0A9W7FW79_9STRA</name>
<dbReference type="CDD" id="cd04860">
    <property type="entry name" value="AE_Prim_S"/>
    <property type="match status" value="1"/>
</dbReference>
<comment type="similarity">
    <text evidence="1 10">Belongs to the eukaryotic-type primase small subunit family.</text>
</comment>
<evidence type="ECO:0000256" key="1">
    <source>
        <dbReference type="ARBA" id="ARBA00009762"/>
    </source>
</evidence>
<evidence type="ECO:0000256" key="4">
    <source>
        <dbReference type="ARBA" id="ARBA00022679"/>
    </source>
</evidence>
<keyword evidence="13" id="KW-1185">Reference proteome</keyword>
<dbReference type="OrthoDB" id="19606at2759"/>
<dbReference type="EC" id="2.7.7.-" evidence="10"/>
<gene>
    <name evidence="12" type="ORF">TrCOL_g2274</name>
</gene>
<evidence type="ECO:0000313" key="13">
    <source>
        <dbReference type="Proteomes" id="UP001165065"/>
    </source>
</evidence>
<feature type="compositionally biased region" description="Basic and acidic residues" evidence="11">
    <location>
        <begin position="1"/>
        <end position="12"/>
    </location>
</feature>
<comment type="caution">
    <text evidence="12">The sequence shown here is derived from an EMBL/GenBank/DDBJ whole genome shotgun (WGS) entry which is preliminary data.</text>
</comment>
<keyword evidence="3 10" id="KW-0639">Primosome</keyword>
<dbReference type="SUPFAM" id="SSF56747">
    <property type="entry name" value="Prim-pol domain"/>
    <property type="match status" value="1"/>
</dbReference>
<evidence type="ECO:0000256" key="6">
    <source>
        <dbReference type="ARBA" id="ARBA00022705"/>
    </source>
</evidence>
<keyword evidence="5" id="KW-0548">Nucleotidyltransferase</keyword>
<keyword evidence="2 10" id="KW-0240">DNA-directed RNA polymerase</keyword>
<keyword evidence="8" id="KW-0862">Zinc</keyword>
<keyword evidence="6 10" id="KW-0235">DNA replication</keyword>
<dbReference type="FunFam" id="3.90.920.10:FF:000003">
    <property type="entry name" value="DNA primase"/>
    <property type="match status" value="1"/>
</dbReference>
<dbReference type="PANTHER" id="PTHR10536">
    <property type="entry name" value="DNA PRIMASE SMALL SUBUNIT"/>
    <property type="match status" value="1"/>
</dbReference>
<evidence type="ECO:0000256" key="7">
    <source>
        <dbReference type="ARBA" id="ARBA00022723"/>
    </source>
</evidence>
<keyword evidence="9" id="KW-0804">Transcription</keyword>
<feature type="region of interest" description="Disordered" evidence="11">
    <location>
        <begin position="1"/>
        <end position="22"/>
    </location>
</feature>
<keyword evidence="4 10" id="KW-0808">Transferase</keyword>
<dbReference type="Proteomes" id="UP001165065">
    <property type="component" value="Unassembled WGS sequence"/>
</dbReference>
<dbReference type="GO" id="GO:0003899">
    <property type="term" value="F:DNA-directed RNA polymerase activity"/>
    <property type="evidence" value="ECO:0007669"/>
    <property type="project" value="InterPro"/>
</dbReference>
<evidence type="ECO:0000256" key="10">
    <source>
        <dbReference type="RuleBase" id="RU003514"/>
    </source>
</evidence>
<evidence type="ECO:0000256" key="5">
    <source>
        <dbReference type="ARBA" id="ARBA00022695"/>
    </source>
</evidence>
<dbReference type="GO" id="GO:0005658">
    <property type="term" value="C:alpha DNA polymerase:primase complex"/>
    <property type="evidence" value="ECO:0007669"/>
    <property type="project" value="UniProtKB-ARBA"/>
</dbReference>
<dbReference type="Gene3D" id="3.90.920.10">
    <property type="entry name" value="DNA primase, PRIM domain"/>
    <property type="match status" value="1"/>
</dbReference>
<evidence type="ECO:0000256" key="8">
    <source>
        <dbReference type="ARBA" id="ARBA00022833"/>
    </source>
</evidence>
<dbReference type="GO" id="GO:0046872">
    <property type="term" value="F:metal ion binding"/>
    <property type="evidence" value="ECO:0007669"/>
    <property type="project" value="UniProtKB-KW"/>
</dbReference>
<organism evidence="12 13">
    <name type="scientific">Triparma columacea</name>
    <dbReference type="NCBI Taxonomy" id="722753"/>
    <lineage>
        <taxon>Eukaryota</taxon>
        <taxon>Sar</taxon>
        <taxon>Stramenopiles</taxon>
        <taxon>Ochrophyta</taxon>
        <taxon>Bolidophyceae</taxon>
        <taxon>Parmales</taxon>
        <taxon>Triparmaceae</taxon>
        <taxon>Triparma</taxon>
    </lineage>
</organism>
<dbReference type="Pfam" id="PF01896">
    <property type="entry name" value="DNA_primase_S"/>
    <property type="match status" value="1"/>
</dbReference>
<dbReference type="InterPro" id="IPR002755">
    <property type="entry name" value="DNA_primase_S"/>
</dbReference>
<evidence type="ECO:0000256" key="9">
    <source>
        <dbReference type="ARBA" id="ARBA00023163"/>
    </source>
</evidence>